<feature type="compositionally biased region" description="Polar residues" evidence="1">
    <location>
        <begin position="29"/>
        <end position="47"/>
    </location>
</feature>
<organism evidence="3 4">
    <name type="scientific">Falsibacillus pallidus</name>
    <dbReference type="NCBI Taxonomy" id="493781"/>
    <lineage>
        <taxon>Bacteria</taxon>
        <taxon>Bacillati</taxon>
        <taxon>Bacillota</taxon>
        <taxon>Bacilli</taxon>
        <taxon>Bacillales</taxon>
        <taxon>Bacillaceae</taxon>
        <taxon>Falsibacillus</taxon>
    </lineage>
</organism>
<dbReference type="OrthoDB" id="9783818at2"/>
<dbReference type="Gene3D" id="3.40.50.410">
    <property type="entry name" value="von Willebrand factor, type A domain"/>
    <property type="match status" value="1"/>
</dbReference>
<feature type="region of interest" description="Disordered" evidence="1">
    <location>
        <begin position="24"/>
        <end position="47"/>
    </location>
</feature>
<sequence length="461" mass="52403">MINRIVVLIIALFLLGGCSNEGSKKVENTKQASESTHPSQDQNSKNVSVNTKDKFDEFFSGIPEVPKDENGFIHQKNGEYAGVWDGWREKLAADIKDLPPLPEKPTEKQYDQYFKYIYSLVSQDFPDPQEMTKKLEFSMYGNPDLPDNRYQFKDHFNIEIILDSSGSMAKKINGKSQMELAKDAIQQFISKAPEDANISLRVYGHKGTGSDDDKQKSCSSIEQVYGFKKFNKEEFSNALNKFKPSGWTPIASALEESKKAFEEYDSKESTNLIYLVSDGIETCGGDPVKVAKSFGDSNISPIINVIGFNVDSKAQKQLQDVASSANGFYSTVSNGDQLTKEFKRAQQVMDKWEDWKKGALSDAEVKKVDDYFEILAFLNDWDLKGLTQGNNLDSVATFLLNQGKYNYNQKEEIDKRIRNNIELERETFKDLKEELNSLSKENYEKIKKEINEKYNTNTIPN</sequence>
<dbReference type="SUPFAM" id="SSF53300">
    <property type="entry name" value="vWA-like"/>
    <property type="match status" value="1"/>
</dbReference>
<reference evidence="3 4" key="1">
    <citation type="submission" date="2018-07" db="EMBL/GenBank/DDBJ databases">
        <title>Genomic Encyclopedia of Type Strains, Phase IV (KMG-IV): sequencing the most valuable type-strain genomes for metagenomic binning, comparative biology and taxonomic classification.</title>
        <authorList>
            <person name="Goeker M."/>
        </authorList>
    </citation>
    <scope>NUCLEOTIDE SEQUENCE [LARGE SCALE GENOMIC DNA]</scope>
    <source>
        <strain evidence="3 4">DSM 25281</strain>
    </source>
</reference>
<dbReference type="InterPro" id="IPR002035">
    <property type="entry name" value="VWF_A"/>
</dbReference>
<feature type="domain" description="VWFA" evidence="2">
    <location>
        <begin position="157"/>
        <end position="348"/>
    </location>
</feature>
<dbReference type="EMBL" id="QQAY01000020">
    <property type="protein sequence ID" value="RDI37944.1"/>
    <property type="molecule type" value="Genomic_DNA"/>
</dbReference>
<dbReference type="SMART" id="SM00327">
    <property type="entry name" value="VWA"/>
    <property type="match status" value="1"/>
</dbReference>
<evidence type="ECO:0000259" key="2">
    <source>
        <dbReference type="PROSITE" id="PS50234"/>
    </source>
</evidence>
<evidence type="ECO:0000313" key="4">
    <source>
        <dbReference type="Proteomes" id="UP000255326"/>
    </source>
</evidence>
<dbReference type="PROSITE" id="PS50234">
    <property type="entry name" value="VWFA"/>
    <property type="match status" value="1"/>
</dbReference>
<dbReference type="InterPro" id="IPR036465">
    <property type="entry name" value="vWFA_dom_sf"/>
</dbReference>
<dbReference type="PROSITE" id="PS51257">
    <property type="entry name" value="PROKAR_LIPOPROTEIN"/>
    <property type="match status" value="1"/>
</dbReference>
<dbReference type="Proteomes" id="UP000255326">
    <property type="component" value="Unassembled WGS sequence"/>
</dbReference>
<name>A0A370G5V6_9BACI</name>
<accession>A0A370G5V6</accession>
<gene>
    <name evidence="3" type="ORF">DFR59_12042</name>
</gene>
<keyword evidence="4" id="KW-1185">Reference proteome</keyword>
<comment type="caution">
    <text evidence="3">The sequence shown here is derived from an EMBL/GenBank/DDBJ whole genome shotgun (WGS) entry which is preliminary data.</text>
</comment>
<protein>
    <submittedName>
        <fullName evidence="3">Ca-activated chloride channel family protein</fullName>
    </submittedName>
</protein>
<dbReference type="RefSeq" id="WP_158538436.1">
    <property type="nucleotide sequence ID" value="NZ_QQAY01000020.1"/>
</dbReference>
<evidence type="ECO:0000256" key="1">
    <source>
        <dbReference type="SAM" id="MobiDB-lite"/>
    </source>
</evidence>
<evidence type="ECO:0000313" key="3">
    <source>
        <dbReference type="EMBL" id="RDI37944.1"/>
    </source>
</evidence>
<proteinExistence type="predicted"/>
<dbReference type="AlphaFoldDB" id="A0A370G5V6"/>
<dbReference type="Pfam" id="PF13519">
    <property type="entry name" value="VWA_2"/>
    <property type="match status" value="1"/>
</dbReference>